<dbReference type="InterPro" id="IPR023158">
    <property type="entry name" value="YerB-like_sf"/>
</dbReference>
<proteinExistence type="predicted"/>
<dbReference type="Pfam" id="PF17479">
    <property type="entry name" value="DUF3048_C"/>
    <property type="match status" value="1"/>
</dbReference>
<name>A0A0D0WZ62_9ACTN</name>
<feature type="domain" description="DUF3048" evidence="3">
    <location>
        <begin position="55"/>
        <end position="161"/>
    </location>
</feature>
<evidence type="ECO:0008006" key="7">
    <source>
        <dbReference type="Google" id="ProtNLM"/>
    </source>
</evidence>
<keyword evidence="6" id="KW-1185">Reference proteome</keyword>
<dbReference type="GeneID" id="301302727"/>
<sequence>MNRRRALGSTLSVALVAAFGAGCAEEQPPGATNVVDPGSPAPRPTPTPSLPTAPLSGKPVAEEVAGRQAVVVPVRVTPGTSPVGLAEADVVYQEFAESESLHLTAVYQSRDAAKVGPVAEIRPVDIRTVGVLHPFVGYAGGPTGFLNQFAAAELKGVTPTQREGAFPSGQASTAALRAAAPKGGAAPTPVLDHATPGAPLASQGVAPAGKLTIAAPGHPTQTWAYDAASASWRGRVGKVTVSVASVVVLTMEYRTLTVRKPSPRSLPGANVYGSGAALVVSGPSSAKAQWSKPGQKLVCNVTDEGGFQVRPQPGPAWVIYAPKTAKVSVT</sequence>
<dbReference type="SUPFAM" id="SSF159774">
    <property type="entry name" value="YerB-like"/>
    <property type="match status" value="1"/>
</dbReference>
<dbReference type="PATRIC" id="fig|47853.6.peg.181"/>
<dbReference type="InterPro" id="IPR021416">
    <property type="entry name" value="DUF3048_N"/>
</dbReference>
<evidence type="ECO:0000256" key="2">
    <source>
        <dbReference type="SAM" id="SignalP"/>
    </source>
</evidence>
<dbReference type="Gene3D" id="3.50.90.10">
    <property type="entry name" value="YerB-like"/>
    <property type="match status" value="1"/>
</dbReference>
<protein>
    <recommendedName>
        <fullName evidence="7">DUF3048 domain-containing protein</fullName>
    </recommendedName>
</protein>
<evidence type="ECO:0000256" key="1">
    <source>
        <dbReference type="SAM" id="MobiDB-lite"/>
    </source>
</evidence>
<dbReference type="EMBL" id="JXSX01000001">
    <property type="protein sequence ID" value="KIR64291.1"/>
    <property type="molecule type" value="Genomic_DNA"/>
</dbReference>
<dbReference type="OrthoDB" id="9779102at2"/>
<dbReference type="InterPro" id="IPR035328">
    <property type="entry name" value="DUF3048_C"/>
</dbReference>
<organism evidence="5 6">
    <name type="scientific">Micromonospora haikouensis</name>
    <dbReference type="NCBI Taxonomy" id="686309"/>
    <lineage>
        <taxon>Bacteria</taxon>
        <taxon>Bacillati</taxon>
        <taxon>Actinomycetota</taxon>
        <taxon>Actinomycetes</taxon>
        <taxon>Micromonosporales</taxon>
        <taxon>Micromonosporaceae</taxon>
        <taxon>Micromonospora</taxon>
    </lineage>
</organism>
<feature type="compositionally biased region" description="Pro residues" evidence="1">
    <location>
        <begin position="39"/>
        <end position="51"/>
    </location>
</feature>
<dbReference type="PROSITE" id="PS51257">
    <property type="entry name" value="PROKAR_LIPOPROTEIN"/>
    <property type="match status" value="1"/>
</dbReference>
<gene>
    <name evidence="5" type="ORF">TK50_00825</name>
</gene>
<comment type="caution">
    <text evidence="5">The sequence shown here is derived from an EMBL/GenBank/DDBJ whole genome shotgun (WGS) entry which is preliminary data.</text>
</comment>
<dbReference type="Proteomes" id="UP000032254">
    <property type="component" value="Unassembled WGS sequence"/>
</dbReference>
<evidence type="ECO:0000259" key="3">
    <source>
        <dbReference type="Pfam" id="PF11258"/>
    </source>
</evidence>
<dbReference type="Pfam" id="PF11258">
    <property type="entry name" value="DUF3048"/>
    <property type="match status" value="1"/>
</dbReference>
<feature type="signal peptide" evidence="2">
    <location>
        <begin position="1"/>
        <end position="24"/>
    </location>
</feature>
<dbReference type="AlphaFoldDB" id="A0A0D0WZ62"/>
<feature type="domain" description="DUF3048" evidence="4">
    <location>
        <begin position="239"/>
        <end position="318"/>
    </location>
</feature>
<reference evidence="5 6" key="1">
    <citation type="submission" date="2015-01" db="EMBL/GenBank/DDBJ databases">
        <title>Sequencing and annotation of Micromonospora carbonacea strain JXNU-1 genome.</title>
        <authorList>
            <person name="Long Z."/>
            <person name="Huang Y."/>
            <person name="Jiang Y."/>
        </authorList>
    </citation>
    <scope>NUCLEOTIDE SEQUENCE [LARGE SCALE GENOMIC DNA]</scope>
    <source>
        <strain evidence="5 6">JXNU-1</strain>
    </source>
</reference>
<evidence type="ECO:0000313" key="5">
    <source>
        <dbReference type="EMBL" id="KIR64291.1"/>
    </source>
</evidence>
<feature type="chain" id="PRO_5039119533" description="DUF3048 domain-containing protein" evidence="2">
    <location>
        <begin position="25"/>
        <end position="330"/>
    </location>
</feature>
<dbReference type="RefSeq" id="WP_043960865.1">
    <property type="nucleotide sequence ID" value="NZ_JBEZEN010000003.1"/>
</dbReference>
<keyword evidence="2" id="KW-0732">Signal</keyword>
<evidence type="ECO:0000259" key="4">
    <source>
        <dbReference type="Pfam" id="PF17479"/>
    </source>
</evidence>
<accession>A0A0D0WZ62</accession>
<evidence type="ECO:0000313" key="6">
    <source>
        <dbReference type="Proteomes" id="UP000032254"/>
    </source>
</evidence>
<feature type="region of interest" description="Disordered" evidence="1">
    <location>
        <begin position="26"/>
        <end position="57"/>
    </location>
</feature>